<protein>
    <recommendedName>
        <fullName evidence="3">4-vinyl reductase 4VR domain-containing protein</fullName>
    </recommendedName>
</protein>
<proteinExistence type="predicted"/>
<dbReference type="Proteomes" id="UP000590964">
    <property type="component" value="Unassembled WGS sequence"/>
</dbReference>
<sequence length="210" mass="23999">MYAFLSKLLISGKLKFDAGRIIAFDEPFTLVPMISIKKMTDDAISRGLPAVCDLYFYGWAYGYAVTKELIKLFKLKQFEERYKISMDVASMVGFGDYQTLSFKRGDHAKFKVVKNPFALQYHPSKDSFCHYLRGMEAGGGTLVHETLMNNIEFECAATNGQYCLHANLNRENISKVPKELIDKQLDVEYLKKRQTDFVREMGDDPSKLGL</sequence>
<evidence type="ECO:0008006" key="3">
    <source>
        <dbReference type="Google" id="ProtNLM"/>
    </source>
</evidence>
<evidence type="ECO:0000313" key="2">
    <source>
        <dbReference type="Proteomes" id="UP000590964"/>
    </source>
</evidence>
<gene>
    <name evidence="1" type="ORF">HA222_01890</name>
</gene>
<dbReference type="SUPFAM" id="SSF111126">
    <property type="entry name" value="Ligand-binding domain in the NO signalling and Golgi transport"/>
    <property type="match status" value="1"/>
</dbReference>
<dbReference type="AlphaFoldDB" id="A0A7J4JUL6"/>
<dbReference type="EMBL" id="DUFW01000026">
    <property type="protein sequence ID" value="HIH21398.1"/>
    <property type="molecule type" value="Genomic_DNA"/>
</dbReference>
<comment type="caution">
    <text evidence="1">The sequence shown here is derived from an EMBL/GenBank/DDBJ whole genome shotgun (WGS) entry which is preliminary data.</text>
</comment>
<reference evidence="2" key="1">
    <citation type="journal article" date="2020" name="bioRxiv">
        <title>A rank-normalized archaeal taxonomy based on genome phylogeny resolves widespread incomplete and uneven classifications.</title>
        <authorList>
            <person name="Rinke C."/>
            <person name="Chuvochina M."/>
            <person name="Mussig A.J."/>
            <person name="Chaumeil P.-A."/>
            <person name="Waite D.W."/>
            <person name="Whitman W.B."/>
            <person name="Parks D.H."/>
            <person name="Hugenholtz P."/>
        </authorList>
    </citation>
    <scope>NUCLEOTIDE SEQUENCE [LARGE SCALE GENOMIC DNA]</scope>
</reference>
<dbReference type="InterPro" id="IPR024096">
    <property type="entry name" value="NO_sig/Golgi_transp_ligand-bd"/>
</dbReference>
<accession>A0A7J4JUL6</accession>
<evidence type="ECO:0000313" key="1">
    <source>
        <dbReference type="EMBL" id="HIH21398.1"/>
    </source>
</evidence>
<name>A0A7J4JUL6_9ARCH</name>
<organism evidence="1 2">
    <name type="scientific">Candidatus Iainarchaeum sp</name>
    <dbReference type="NCBI Taxonomy" id="3101447"/>
    <lineage>
        <taxon>Archaea</taxon>
        <taxon>Candidatus Iainarchaeota</taxon>
        <taxon>Candidatus Iainarchaeia</taxon>
        <taxon>Candidatus Iainarchaeales</taxon>
        <taxon>Candidatus Iainarchaeaceae</taxon>
        <taxon>Candidatus Iainarchaeum</taxon>
    </lineage>
</organism>